<dbReference type="GO" id="GO:0043952">
    <property type="term" value="P:protein transport by the Sec complex"/>
    <property type="evidence" value="ECO:0007669"/>
    <property type="project" value="UniProtKB-UniRule"/>
</dbReference>
<dbReference type="EMBL" id="CCRK01000007">
    <property type="protein sequence ID" value="CDZ50245.1"/>
    <property type="molecule type" value="Genomic_DNA"/>
</dbReference>
<evidence type="ECO:0000256" key="11">
    <source>
        <dbReference type="HAMAP-Rule" id="MF_01464"/>
    </source>
</evidence>
<dbReference type="NCBIfam" id="TIGR01129">
    <property type="entry name" value="secD"/>
    <property type="match status" value="1"/>
</dbReference>
<dbReference type="Pfam" id="PF07549">
    <property type="entry name" value="Sec_GG"/>
    <property type="match status" value="2"/>
</dbReference>
<dbReference type="HAMAP" id="MF_01463_B">
    <property type="entry name" value="SecD_B"/>
    <property type="match status" value="1"/>
</dbReference>
<keyword evidence="4" id="KW-0997">Cell inner membrane</keyword>
<dbReference type="InterPro" id="IPR022646">
    <property type="entry name" value="SecD/SecF_CS"/>
</dbReference>
<feature type="transmembrane region" description="Helical" evidence="10">
    <location>
        <begin position="409"/>
        <end position="429"/>
    </location>
</feature>
<dbReference type="Pfam" id="PF22599">
    <property type="entry name" value="SecDF_P1_head"/>
    <property type="match status" value="1"/>
</dbReference>
<comment type="subunit">
    <text evidence="11">Forms a complex with SecD. Part of the essential Sec protein translocation apparatus which comprises SecA, SecYEG and auxiliary proteins SecDF-YajC and YidC.</text>
</comment>
<dbReference type="Pfam" id="PF21760">
    <property type="entry name" value="SecD_1st"/>
    <property type="match status" value="1"/>
</dbReference>
<dbReference type="AlphaFoldDB" id="A0A0T7GSH8"/>
<dbReference type="SUPFAM" id="SSF82866">
    <property type="entry name" value="Multidrug efflux transporter AcrB transmembrane domain"/>
    <property type="match status" value="2"/>
</dbReference>
<dbReference type="InterPro" id="IPR048634">
    <property type="entry name" value="SecD_SecF_C"/>
</dbReference>
<dbReference type="InterPro" id="IPR005665">
    <property type="entry name" value="SecF_bac"/>
</dbReference>
<comment type="function">
    <text evidence="10">Part of the Sec protein translocase complex. Interacts with the SecYEG preprotein conducting channel. SecDF uses the proton motive force (PMF) to complete protein translocation after the ATP-dependent function of SecA.</text>
</comment>
<keyword evidence="7 10" id="KW-1133">Transmembrane helix</keyword>
<dbReference type="PANTHER" id="PTHR30081:SF1">
    <property type="entry name" value="PROTEIN TRANSLOCASE SUBUNIT SECD"/>
    <property type="match status" value="1"/>
</dbReference>
<proteinExistence type="inferred from homology"/>
<keyword evidence="8 10" id="KW-0811">Translocation</keyword>
<feature type="transmembrane region" description="Helical" evidence="10">
    <location>
        <begin position="660"/>
        <end position="680"/>
    </location>
</feature>
<dbReference type="GO" id="GO:0065002">
    <property type="term" value="P:intracellular protein transmembrane transport"/>
    <property type="evidence" value="ECO:0007669"/>
    <property type="project" value="UniProtKB-UniRule"/>
</dbReference>
<dbReference type="NCBIfam" id="TIGR00916">
    <property type="entry name" value="2A0604s01"/>
    <property type="match status" value="2"/>
</dbReference>
<dbReference type="Proteomes" id="UP000039660">
    <property type="component" value="Unassembled WGS sequence"/>
</dbReference>
<feature type="transmembrane region" description="Helical" evidence="10">
    <location>
        <begin position="687"/>
        <end position="707"/>
    </location>
</feature>
<feature type="transmembrane region" description="Helical" evidence="10">
    <location>
        <begin position="358"/>
        <end position="378"/>
    </location>
</feature>
<evidence type="ECO:0000256" key="6">
    <source>
        <dbReference type="ARBA" id="ARBA00022927"/>
    </source>
</evidence>
<feature type="domain" description="Protein export membrane protein SecD/SecF C-terminal" evidence="12">
    <location>
        <begin position="634"/>
        <end position="818"/>
    </location>
</feature>
<dbReference type="Gene3D" id="3.30.1360.200">
    <property type="match status" value="1"/>
</dbReference>
<feature type="transmembrane region" description="Helical" evidence="10">
    <location>
        <begin position="791"/>
        <end position="817"/>
    </location>
</feature>
<dbReference type="GO" id="GO:0006605">
    <property type="term" value="P:protein targeting"/>
    <property type="evidence" value="ECO:0007669"/>
    <property type="project" value="UniProtKB-UniRule"/>
</dbReference>
<evidence type="ECO:0000256" key="9">
    <source>
        <dbReference type="ARBA" id="ARBA00023136"/>
    </source>
</evidence>
<feature type="domain" description="Protein translocase subunit SecDF P1" evidence="13">
    <location>
        <begin position="160"/>
        <end position="217"/>
    </location>
</feature>
<comment type="subunit">
    <text evidence="10">Forms a complex with SecF. Part of the essential Sec protein translocation apparatus which comprises SecA, SecYEG and auxiliary proteins SecDF-YajC and YidC.</text>
</comment>
<organism evidence="15 16">
    <name type="scientific">Neorhizobium galegae bv. officinalis</name>
    <dbReference type="NCBI Taxonomy" id="323656"/>
    <lineage>
        <taxon>Bacteria</taxon>
        <taxon>Pseudomonadati</taxon>
        <taxon>Pseudomonadota</taxon>
        <taxon>Alphaproteobacteria</taxon>
        <taxon>Hyphomicrobiales</taxon>
        <taxon>Rhizobiaceae</taxon>
        <taxon>Rhizobium/Agrobacterium group</taxon>
        <taxon>Neorhizobium</taxon>
    </lineage>
</organism>
<dbReference type="InterPro" id="IPR005791">
    <property type="entry name" value="SecD"/>
</dbReference>
<feature type="domain" description="Protein export membrane protein SecD/SecF C-terminal" evidence="12">
    <location>
        <begin position="338"/>
        <end position="499"/>
    </location>
</feature>
<evidence type="ECO:0000256" key="1">
    <source>
        <dbReference type="ARBA" id="ARBA00004651"/>
    </source>
</evidence>
<evidence type="ECO:0000313" key="16">
    <source>
        <dbReference type="Proteomes" id="UP000039660"/>
    </source>
</evidence>
<dbReference type="PANTHER" id="PTHR30081">
    <property type="entry name" value="PROTEIN-EXPORT MEMBRANE PROTEIN SEC"/>
    <property type="match status" value="1"/>
</dbReference>
<feature type="transmembrane region" description="Helical" evidence="10">
    <location>
        <begin position="713"/>
        <end position="730"/>
    </location>
</feature>
<dbReference type="Pfam" id="PF02355">
    <property type="entry name" value="SecD_SecF_C"/>
    <property type="match status" value="2"/>
</dbReference>
<evidence type="ECO:0000256" key="8">
    <source>
        <dbReference type="ARBA" id="ARBA00023010"/>
    </source>
</evidence>
<comment type="similarity">
    <text evidence="10">Belongs to the SecD/SecF family. SecD subfamily.</text>
</comment>
<accession>A0A0T7GSH8</accession>
<feature type="transmembrane region" description="Helical" evidence="10">
    <location>
        <begin position="383"/>
        <end position="403"/>
    </location>
</feature>
<dbReference type="NCBIfam" id="NF009583">
    <property type="entry name" value="PRK13024.1-3"/>
    <property type="match status" value="1"/>
</dbReference>
<dbReference type="InterPro" id="IPR054384">
    <property type="entry name" value="SecDF_P1_head"/>
</dbReference>
<dbReference type="InterPro" id="IPR048631">
    <property type="entry name" value="SecD_1st"/>
</dbReference>
<feature type="transmembrane region" description="Helical" evidence="10">
    <location>
        <begin position="767"/>
        <end position="785"/>
    </location>
</feature>
<dbReference type="InterPro" id="IPR022813">
    <property type="entry name" value="SecD/SecF_arch_bac"/>
</dbReference>
<evidence type="ECO:0000256" key="3">
    <source>
        <dbReference type="ARBA" id="ARBA00022475"/>
    </source>
</evidence>
<dbReference type="Gene3D" id="1.20.1640.10">
    <property type="entry name" value="Multidrug efflux transporter AcrB transmembrane domain"/>
    <property type="match status" value="2"/>
</dbReference>
<evidence type="ECO:0000256" key="10">
    <source>
        <dbReference type="HAMAP-Rule" id="MF_01463"/>
    </source>
</evidence>
<dbReference type="FunFam" id="1.20.1640.10:FF:000004">
    <property type="entry name" value="Protein translocase subunit SecD"/>
    <property type="match status" value="1"/>
</dbReference>
<comment type="subcellular location">
    <subcellularLocation>
        <location evidence="1 10">Cell membrane</location>
        <topology evidence="1 10">Multi-pass membrane protein</topology>
    </subcellularLocation>
</comment>
<keyword evidence="9 10" id="KW-0472">Membrane</keyword>
<keyword evidence="2 10" id="KW-0813">Transport</keyword>
<reference evidence="15 16" key="1">
    <citation type="submission" date="2014-08" db="EMBL/GenBank/DDBJ databases">
        <authorList>
            <person name="Chen Y.-H."/>
        </authorList>
    </citation>
    <scope>NUCLEOTIDE SEQUENCE [LARGE SCALE GENOMIC DNA]</scope>
</reference>
<evidence type="ECO:0000256" key="7">
    <source>
        <dbReference type="ARBA" id="ARBA00022989"/>
    </source>
</evidence>
<evidence type="ECO:0000259" key="13">
    <source>
        <dbReference type="Pfam" id="PF21760"/>
    </source>
</evidence>
<evidence type="ECO:0000259" key="12">
    <source>
        <dbReference type="Pfam" id="PF02355"/>
    </source>
</evidence>
<dbReference type="PRINTS" id="PR01755">
    <property type="entry name" value="SECFTRNLCASE"/>
</dbReference>
<protein>
    <recommendedName>
        <fullName evidence="10 11">Multifunctional fusion protein</fullName>
    </recommendedName>
    <domain>
        <recommendedName>
            <fullName evidence="10">Protein translocase subunit SecD</fullName>
        </recommendedName>
    </domain>
    <domain>
        <recommendedName>
            <fullName evidence="11">Protein-export membrane protein SecF</fullName>
        </recommendedName>
    </domain>
</protein>
<dbReference type="Gene3D" id="3.30.70.3400">
    <property type="match status" value="2"/>
</dbReference>
<feature type="transmembrane region" description="Helical" evidence="10">
    <location>
        <begin position="487"/>
        <end position="511"/>
    </location>
</feature>
<dbReference type="HAMAP" id="MF_01464_B">
    <property type="entry name" value="SecF_B"/>
    <property type="match status" value="1"/>
</dbReference>
<feature type="domain" description="SecDF P1 head subdomain" evidence="14">
    <location>
        <begin position="231"/>
        <end position="337"/>
    </location>
</feature>
<evidence type="ECO:0000256" key="5">
    <source>
        <dbReference type="ARBA" id="ARBA00022692"/>
    </source>
</evidence>
<feature type="transmembrane region" description="Helical" evidence="10">
    <location>
        <begin position="7"/>
        <end position="27"/>
    </location>
</feature>
<dbReference type="InterPro" id="IPR055344">
    <property type="entry name" value="SecD_SecF_C_bact"/>
</dbReference>
<dbReference type="NCBIfam" id="TIGR00966">
    <property type="entry name" value="transloc_SecF"/>
    <property type="match status" value="1"/>
</dbReference>
<evidence type="ECO:0000256" key="4">
    <source>
        <dbReference type="ARBA" id="ARBA00022519"/>
    </source>
</evidence>
<evidence type="ECO:0000256" key="2">
    <source>
        <dbReference type="ARBA" id="ARBA00022448"/>
    </source>
</evidence>
<gene>
    <name evidence="10 15" type="primary">secD</name>
    <name evidence="11" type="synonym">secF</name>
    <name evidence="15" type="ORF">NGAL_HAMBI1189_33560</name>
</gene>
<dbReference type="InterPro" id="IPR022645">
    <property type="entry name" value="SecD/SecF_bac"/>
</dbReference>
<evidence type="ECO:0000313" key="15">
    <source>
        <dbReference type="EMBL" id="CDZ50245.1"/>
    </source>
</evidence>
<sequence length="845" mass="90368">MRNSPWLVASYAVIIILGILVALPNVIPQSALDRMPSWLPHSRVALGLDLRGGSHLVLEVDRPDLINERVQSLLQDARRVLRDKNINTSAIRRSGDTITVAVRDAAQRAAAVTELQTLANPIGLGTSVGGSDLAITTPTDNTILIAQTEAGINSHITAAVEQSLEIIRQRVDQVGVAEPTIQRVGSDRVLVQLPGEQDPSRLRQLLGSTAKMSFHLLGQQGEAGVTMLADERGNQYPVLDRVELSGDRLTDARAAFDQQTNEPVVNFRFDSAGANRFAQITQQNVGRPFAIVLDNKVLSAPVIRTPITGGSGQISGGFSVSEANTLSALLRAGALPAKLTVIEERTVGADLGADAIEMGIFTGIIGFGLVVAFMLFLYGTWGILANVALFINVILTFAGLTLIGSTLTLPGIAGVVLGIGLAVDANVLINERIKEETRKGRSAFAAIDAGFKRAYSTIVDSNVTSLIATVLLFWFGSGPVRGFAVTMGLGIMISMFTAVSVVRVAMVFITARRKLKKIDIRPLLPIKLVPDGTHIHFMKGRFLGIGVSVILSIASVVLFFTPGLNYGVDFRGGIQMEVTTTQQTDLAAFRSGLGELGLGEVALQEFGGNNRVLVRVERQPGGEQAQTVAVEKLKAEITKIDQTAKVERTEVVGPKVSGELATAGFLSVGLASIAMMIYIWARFEWPFAVGAIATLVLDVTKTIGFFALTGLDFNLTAIAALLTLVGYSVNDKVVVYDRMRENMRLYKKMSLRDVIDLSINETLARSLYTSATAFLALLPMAIWGGSAVESFAVPMVFGIAVAALSSVFIAAPILLFLGDWRTRHKAQTEAAGEKAVGDGERPSQA</sequence>
<name>A0A0T7GSH8_NEOGA</name>
<keyword evidence="5 10" id="KW-0812">Transmembrane</keyword>
<dbReference type="GO" id="GO:0015450">
    <property type="term" value="F:protein-transporting ATPase activity"/>
    <property type="evidence" value="ECO:0007669"/>
    <property type="project" value="InterPro"/>
</dbReference>
<comment type="caution">
    <text evidence="10">Lacks conserved residue(s) required for the propagation of feature annotation.</text>
</comment>
<feature type="transmembrane region" description="Helical" evidence="10">
    <location>
        <begin position="542"/>
        <end position="561"/>
    </location>
</feature>
<feature type="transmembrane region" description="Helical" evidence="10">
    <location>
        <begin position="454"/>
        <end position="475"/>
    </location>
</feature>
<evidence type="ECO:0000259" key="14">
    <source>
        <dbReference type="Pfam" id="PF22599"/>
    </source>
</evidence>
<keyword evidence="6 10" id="KW-0653">Protein transport</keyword>
<keyword evidence="3 10" id="KW-1003">Cell membrane</keyword>
<comment type="similarity">
    <text evidence="11">Belongs to the SecD/SecF family. SecF subfamily.</text>
</comment>
<dbReference type="GO" id="GO:0005886">
    <property type="term" value="C:plasma membrane"/>
    <property type="evidence" value="ECO:0007669"/>
    <property type="project" value="UniProtKB-SubCell"/>
</dbReference>
<dbReference type="FunFam" id="3.30.1360.200:FF:000002">
    <property type="entry name" value="Preprotein translocase subunit SecD"/>
    <property type="match status" value="1"/>
</dbReference>
<dbReference type="RefSeq" id="WP_046636331.1">
    <property type="nucleotide sequence ID" value="NZ_CCRK01000007.1"/>
</dbReference>